<dbReference type="AlphaFoldDB" id="A0A428QHH7"/>
<evidence type="ECO:0000313" key="3">
    <source>
        <dbReference type="Proteomes" id="UP000288168"/>
    </source>
</evidence>
<feature type="region of interest" description="Disordered" evidence="1">
    <location>
        <begin position="1"/>
        <end position="44"/>
    </location>
</feature>
<proteinExistence type="predicted"/>
<evidence type="ECO:0000256" key="1">
    <source>
        <dbReference type="SAM" id="MobiDB-lite"/>
    </source>
</evidence>
<evidence type="ECO:0000313" key="2">
    <source>
        <dbReference type="EMBL" id="RSL64699.1"/>
    </source>
</evidence>
<gene>
    <name evidence="2" type="ORF">CEP54_004557</name>
</gene>
<name>A0A428QHH7_9HYPO</name>
<reference evidence="2 3" key="1">
    <citation type="submission" date="2017-06" db="EMBL/GenBank/DDBJ databases">
        <title>Comparative genomic analysis of Ambrosia Fusariam Clade fungi.</title>
        <authorList>
            <person name="Stajich J.E."/>
            <person name="Carrillo J."/>
            <person name="Kijimoto T."/>
            <person name="Eskalen A."/>
            <person name="O'Donnell K."/>
            <person name="Kasson M."/>
        </authorList>
    </citation>
    <scope>NUCLEOTIDE SEQUENCE [LARGE SCALE GENOMIC DNA]</scope>
    <source>
        <strain evidence="2 3">NRRL62584</strain>
    </source>
</reference>
<dbReference type="EMBL" id="NKCI01000032">
    <property type="protein sequence ID" value="RSL64699.1"/>
    <property type="molecule type" value="Genomic_DNA"/>
</dbReference>
<accession>A0A428QHH7</accession>
<protein>
    <submittedName>
        <fullName evidence="2">Uncharacterized protein</fullName>
    </submittedName>
</protein>
<organism evidence="2 3">
    <name type="scientific">Fusarium duplospermum</name>
    <dbReference type="NCBI Taxonomy" id="1325734"/>
    <lineage>
        <taxon>Eukaryota</taxon>
        <taxon>Fungi</taxon>
        <taxon>Dikarya</taxon>
        <taxon>Ascomycota</taxon>
        <taxon>Pezizomycotina</taxon>
        <taxon>Sordariomycetes</taxon>
        <taxon>Hypocreomycetidae</taxon>
        <taxon>Hypocreales</taxon>
        <taxon>Nectriaceae</taxon>
        <taxon>Fusarium</taxon>
        <taxon>Fusarium solani species complex</taxon>
    </lineage>
</organism>
<dbReference type="Proteomes" id="UP000288168">
    <property type="component" value="Unassembled WGS sequence"/>
</dbReference>
<sequence>MRSSSSTIRDAGQEDILTRSERRLRRSRKMLNATAEGPYPEDVTTPSALSRVWAASLESPVSPALSKVAEYMALGLGQPLVGLQEPTPPRRRSVLSYWLEEMQTQYILDEDTARDELP</sequence>
<comment type="caution">
    <text evidence="2">The sequence shown here is derived from an EMBL/GenBank/DDBJ whole genome shotgun (WGS) entry which is preliminary data.</text>
</comment>
<keyword evidence="3" id="KW-1185">Reference proteome</keyword>